<feature type="region of interest" description="Disordered" evidence="1">
    <location>
        <begin position="1"/>
        <end position="83"/>
    </location>
</feature>
<dbReference type="Proteomes" id="UP001280581">
    <property type="component" value="Unassembled WGS sequence"/>
</dbReference>
<organism evidence="2 3">
    <name type="scientific">Pseudopithomyces chartarum</name>
    <dbReference type="NCBI Taxonomy" id="1892770"/>
    <lineage>
        <taxon>Eukaryota</taxon>
        <taxon>Fungi</taxon>
        <taxon>Dikarya</taxon>
        <taxon>Ascomycota</taxon>
        <taxon>Pezizomycotina</taxon>
        <taxon>Dothideomycetes</taxon>
        <taxon>Pleosporomycetidae</taxon>
        <taxon>Pleosporales</taxon>
        <taxon>Massarineae</taxon>
        <taxon>Didymosphaeriaceae</taxon>
        <taxon>Pseudopithomyces</taxon>
    </lineage>
</organism>
<evidence type="ECO:0000313" key="2">
    <source>
        <dbReference type="EMBL" id="KAK3215094.1"/>
    </source>
</evidence>
<evidence type="ECO:0000256" key="1">
    <source>
        <dbReference type="SAM" id="MobiDB-lite"/>
    </source>
</evidence>
<sequence length="234" mass="26328">MQSPAPPAFISLPPSLPPALPRWLHERQPVLLRSSMKKSPEQQQQQQQNSSGASVEQQQQRRRRQSQSQSQSQHRPPRTWSPWGKMLQRLAFFSAALPPGQDTHSADAVWRPTPRVTNYMSRSEALEHFLPKSPNPNHNVRLRSIASTAHPAERSIAAPRTLPASDKPSPSTSMGAHLGCCRARTSTHEHARAHVYLQYSILVAQYQRPRPNPTLTPSLIIACRSFLLQLDDID</sequence>
<feature type="region of interest" description="Disordered" evidence="1">
    <location>
        <begin position="149"/>
        <end position="173"/>
    </location>
</feature>
<comment type="caution">
    <text evidence="2">The sequence shown here is derived from an EMBL/GenBank/DDBJ whole genome shotgun (WGS) entry which is preliminary data.</text>
</comment>
<protein>
    <submittedName>
        <fullName evidence="2">Uncharacterized protein</fullName>
    </submittedName>
</protein>
<accession>A0AAN6RLU1</accession>
<evidence type="ECO:0000313" key="3">
    <source>
        <dbReference type="Proteomes" id="UP001280581"/>
    </source>
</evidence>
<gene>
    <name evidence="2" type="ORF">GRF29_19g2177354</name>
</gene>
<dbReference type="EMBL" id="WVTA01000003">
    <property type="protein sequence ID" value="KAK3215094.1"/>
    <property type="molecule type" value="Genomic_DNA"/>
</dbReference>
<dbReference type="AlphaFoldDB" id="A0AAN6RLU1"/>
<proteinExistence type="predicted"/>
<keyword evidence="3" id="KW-1185">Reference proteome</keyword>
<reference evidence="2 3" key="1">
    <citation type="submission" date="2021-02" db="EMBL/GenBank/DDBJ databases">
        <title>Genome assembly of Pseudopithomyces chartarum.</title>
        <authorList>
            <person name="Jauregui R."/>
            <person name="Singh J."/>
            <person name="Voisey C."/>
        </authorList>
    </citation>
    <scope>NUCLEOTIDE SEQUENCE [LARGE SCALE GENOMIC DNA]</scope>
    <source>
        <strain evidence="2 3">AGR01</strain>
    </source>
</reference>
<name>A0AAN6RLU1_9PLEO</name>